<reference evidence="2 3" key="2">
    <citation type="submission" date="2010-03" db="EMBL/GenBank/DDBJ databases">
        <authorList>
            <person name="Pajon A."/>
        </authorList>
    </citation>
    <scope>NUCLEOTIDE SEQUENCE [LARGE SCALE GENOMIC DNA]</scope>
    <source>
        <strain evidence="2 3">SGP1</strain>
    </source>
</reference>
<dbReference type="InterPro" id="IPR027417">
    <property type="entry name" value="P-loop_NTPase"/>
</dbReference>
<dbReference type="KEGG" id="sbr:SY1_05370"/>
<sequence>MNAPSLKIRITGLPNFVQNCFGNNSDLANCMGIIAQNKVEDKELVQAVLSEYCDSSETVISEDLINMKLDREWDIARSRKNKPKMKLAFDARRKVFDAFLERLTLMMEWGNIEEVDDNRCNHLRSLRAKTLNDVNAIFMKSEELKAAPGNVFVLKMLKVIHDRLSGHHVKPLFMDLLTTRFIPLDNEGNPILTTEQCAIPYYEPWRNVLRHIASPARSLNEARQGIFDNSAPDETTTFDNLNQLELIDRAEGKEIQVHDDITAVQNSAEKRLDSFKGQLELAYTYGRIREDDKENLTNIQMRYKPDFFDGRNFGCWRQFLNALEQKVTDLTAERKKQLKNDIKIRRANLDEKQKTFSTLDKAEKLLDEDNFAVAEEYINRFDYGEYELTKELQTVMTSGDSFRDFLSDESFDPLYDLCSRNSSRKLGDFSKDLDKARPKDWSSRLKTSSEKLVEAWPSRRGKTTTDQIKTLFFCLGFNVIKAEKIDCDQKAPDQFKVFVQKSPRNASDYDHPIAAFGTKMASPLSVVILYGNHMADGIVKTVTALNLNPNGIAVVLVDYYLDRGTRRQVAEIFHTQTSGQKPFLLIDRVLALHLALHLPTERLSILLKCTLPYTIYQPFVSGVGAVSDEMFFGRRKEIHDITDPNGASIVYGGRQLGKTALLQRAENLRFAPENGAFAVLSTIKEFHKEEQVVEHVIKDIVEKTNLPITPCASLEDMCRQISSLFRQEKIASFLLLLDETDNFLESIGSVDYNPLLPLVNLKRETQNNFKFVLAGLHNVCRAKNTLSSNNVFGQLGTPLCIQPLSPVDAMDLISRPLHYLGFQVGDAHLQTILINTNYYPGILQFFGYTLVQTLTSKYAQYYHATNNPPFVLNDMQLGNVMADESLNDSIRSRFHLSLNLDQRYFMLARCIALLYYTQEEYLVGDQHGFTQKQISDCAKEYQIYCLEQLSSETTINLLDEMVEMGILGRPESGIYRLRRRSFLNIISHDDSSLLDDIDKANNPEEAVQS</sequence>
<gene>
    <name evidence="2" type="ORF">SY1_05370</name>
</gene>
<keyword evidence="3" id="KW-1185">Reference proteome</keyword>
<organism evidence="2 3">
    <name type="scientific">Fretibacterium fastidiosum</name>
    <dbReference type="NCBI Taxonomy" id="651822"/>
    <lineage>
        <taxon>Bacteria</taxon>
        <taxon>Thermotogati</taxon>
        <taxon>Synergistota</taxon>
        <taxon>Synergistia</taxon>
        <taxon>Synergistales</taxon>
        <taxon>Aminobacteriaceae</taxon>
        <taxon>Fretibacterium</taxon>
    </lineage>
</organism>
<name>A0AB94IVZ7_9BACT</name>
<dbReference type="Proteomes" id="UP000008957">
    <property type="component" value="Chromosome"/>
</dbReference>
<reference evidence="3" key="1">
    <citation type="submission" date="2010-03" db="EMBL/GenBank/DDBJ databases">
        <title>The genome sequence of Synergistetes sp. SGP1.</title>
        <authorList>
            <consortium name="metaHIT consortium -- http://www.metahit.eu/"/>
            <person name="Pajon A."/>
            <person name="Turner K."/>
            <person name="Parkhill J."/>
            <person name="Wade W."/>
            <person name="Vartoukian S."/>
        </authorList>
    </citation>
    <scope>NUCLEOTIDE SEQUENCE [LARGE SCALE GENOMIC DNA]</scope>
    <source>
        <strain evidence="3">SGP1</strain>
    </source>
</reference>
<dbReference type="Gene3D" id="3.40.50.300">
    <property type="entry name" value="P-loop containing nucleotide triphosphate hydrolases"/>
    <property type="match status" value="1"/>
</dbReference>
<keyword evidence="1" id="KW-0175">Coiled coil</keyword>
<protein>
    <recommendedName>
        <fullName evidence="4">Archaeal ATPase</fullName>
    </recommendedName>
</protein>
<evidence type="ECO:0008006" key="4">
    <source>
        <dbReference type="Google" id="ProtNLM"/>
    </source>
</evidence>
<evidence type="ECO:0000313" key="3">
    <source>
        <dbReference type="Proteomes" id="UP000008957"/>
    </source>
</evidence>
<feature type="coiled-coil region" evidence="1">
    <location>
        <begin position="320"/>
        <end position="355"/>
    </location>
</feature>
<dbReference type="AlphaFoldDB" id="A0AB94IVZ7"/>
<evidence type="ECO:0000313" key="2">
    <source>
        <dbReference type="EMBL" id="CBL27945.1"/>
    </source>
</evidence>
<accession>A0AB94IVZ7</accession>
<evidence type="ECO:0000256" key="1">
    <source>
        <dbReference type="SAM" id="Coils"/>
    </source>
</evidence>
<dbReference type="EMBL" id="FP929056">
    <property type="protein sequence ID" value="CBL27945.1"/>
    <property type="molecule type" value="Genomic_DNA"/>
</dbReference>
<proteinExistence type="predicted"/>
<dbReference type="SUPFAM" id="SSF52540">
    <property type="entry name" value="P-loop containing nucleoside triphosphate hydrolases"/>
    <property type="match status" value="1"/>
</dbReference>